<evidence type="ECO:0000256" key="1">
    <source>
        <dbReference type="ARBA" id="ARBA00022553"/>
    </source>
</evidence>
<reference evidence="5 6" key="1">
    <citation type="journal article" date="2012" name="J. Bacteriol.">
        <title>Genome Sequence of the Protease-Producing Bacterium Rheinheimera nanhaiensis E407-8T, Isolated from Deep-Sea Sediment of the South China Sea.</title>
        <authorList>
            <person name="Zhang X.-Y."/>
            <person name="Zhang Y.-J."/>
            <person name="Qin Q.-L."/>
            <person name="Xie B.-B."/>
            <person name="Chen X.-L."/>
            <person name="Zhou B.-C."/>
            <person name="Zhang Y.-Z."/>
        </authorList>
    </citation>
    <scope>NUCLEOTIDE SEQUENCE [LARGE SCALE GENOMIC DNA]</scope>
    <source>
        <strain evidence="5 6">E407-8</strain>
    </source>
</reference>
<organism evidence="5 6">
    <name type="scientific">Rheinheimera nanhaiensis E407-8</name>
    <dbReference type="NCBI Taxonomy" id="562729"/>
    <lineage>
        <taxon>Bacteria</taxon>
        <taxon>Pseudomonadati</taxon>
        <taxon>Pseudomonadota</taxon>
        <taxon>Gammaproteobacteria</taxon>
        <taxon>Chromatiales</taxon>
        <taxon>Chromatiaceae</taxon>
        <taxon>Rheinheimera</taxon>
    </lineage>
</organism>
<dbReference type="GO" id="GO:0003730">
    <property type="term" value="F:mRNA 3'-UTR binding"/>
    <property type="evidence" value="ECO:0007669"/>
    <property type="project" value="TreeGrafter"/>
</dbReference>
<dbReference type="AlphaFoldDB" id="I1DTN3"/>
<name>I1DTN3_9GAMM</name>
<feature type="transmembrane region" description="Helical" evidence="3">
    <location>
        <begin position="81"/>
        <end position="100"/>
    </location>
</feature>
<evidence type="ECO:0000256" key="3">
    <source>
        <dbReference type="SAM" id="Phobius"/>
    </source>
</evidence>
<dbReference type="InterPro" id="IPR010718">
    <property type="entry name" value="DUF1294"/>
</dbReference>
<evidence type="ECO:0000259" key="4">
    <source>
        <dbReference type="PROSITE" id="PS51857"/>
    </source>
</evidence>
<comment type="caution">
    <text evidence="5">The sequence shown here is derived from an EMBL/GenBank/DDBJ whole genome shotgun (WGS) entry which is preliminary data.</text>
</comment>
<dbReference type="CDD" id="cd04458">
    <property type="entry name" value="CSP_CDS"/>
    <property type="match status" value="1"/>
</dbReference>
<dbReference type="Pfam" id="PF00313">
    <property type="entry name" value="CSD"/>
    <property type="match status" value="1"/>
</dbReference>
<dbReference type="GO" id="GO:0005829">
    <property type="term" value="C:cytosol"/>
    <property type="evidence" value="ECO:0007669"/>
    <property type="project" value="UniProtKB-ARBA"/>
</dbReference>
<dbReference type="InterPro" id="IPR012340">
    <property type="entry name" value="NA-bd_OB-fold"/>
</dbReference>
<feature type="transmembrane region" description="Helical" evidence="3">
    <location>
        <begin position="170"/>
        <end position="190"/>
    </location>
</feature>
<dbReference type="RefSeq" id="WP_008218176.1">
    <property type="nucleotide sequence ID" value="NZ_BAFK01000002.1"/>
</dbReference>
<protein>
    <recommendedName>
        <fullName evidence="4">CSD domain-containing protein</fullName>
    </recommendedName>
</protein>
<dbReference type="InterPro" id="IPR002059">
    <property type="entry name" value="CSP_DNA-bd"/>
</dbReference>
<comment type="subcellular location">
    <subcellularLocation>
        <location evidence="2">Cytoplasm</location>
    </subcellularLocation>
</comment>
<keyword evidence="3" id="KW-0812">Transmembrane</keyword>
<keyword evidence="6" id="KW-1185">Reference proteome</keyword>
<dbReference type="PROSITE" id="PS00352">
    <property type="entry name" value="CSD_1"/>
    <property type="match status" value="1"/>
</dbReference>
<dbReference type="Gene3D" id="2.40.50.140">
    <property type="entry name" value="Nucleic acid-binding proteins"/>
    <property type="match status" value="1"/>
</dbReference>
<dbReference type="PANTHER" id="PTHR12962">
    <property type="entry name" value="CALCIUM-REGULATED HEAT STABLE PROTEIN CRHSP-24-RELATED"/>
    <property type="match status" value="1"/>
</dbReference>
<dbReference type="OrthoDB" id="72963at2"/>
<feature type="transmembrane region" description="Helical" evidence="3">
    <location>
        <begin position="106"/>
        <end position="125"/>
    </location>
</feature>
<dbReference type="InterPro" id="IPR052069">
    <property type="entry name" value="Ca-reg_mRNA-binding_domain"/>
</dbReference>
<feature type="domain" description="CSD" evidence="4">
    <location>
        <begin position="2"/>
        <end position="67"/>
    </location>
</feature>
<dbReference type="Pfam" id="PF06961">
    <property type="entry name" value="DUF1294"/>
    <property type="match status" value="1"/>
</dbReference>
<dbReference type="Proteomes" id="UP000004374">
    <property type="component" value="Unassembled WGS sequence"/>
</dbReference>
<evidence type="ECO:0000313" key="6">
    <source>
        <dbReference type="Proteomes" id="UP000004374"/>
    </source>
</evidence>
<dbReference type="PROSITE" id="PS51857">
    <property type="entry name" value="CSD_2"/>
    <property type="match status" value="1"/>
</dbReference>
<evidence type="ECO:0000313" key="5">
    <source>
        <dbReference type="EMBL" id="GAB57411.1"/>
    </source>
</evidence>
<accession>I1DTN3</accession>
<dbReference type="STRING" id="562729.RNAN_0379"/>
<dbReference type="PANTHER" id="PTHR12962:SF1">
    <property type="entry name" value="COLD SHOCK DOMAIN-CONTAINING PROTEIN CG9705"/>
    <property type="match status" value="1"/>
</dbReference>
<dbReference type="InterPro" id="IPR011129">
    <property type="entry name" value="CSD"/>
</dbReference>
<keyword evidence="3" id="KW-0472">Membrane</keyword>
<dbReference type="GO" id="GO:0043488">
    <property type="term" value="P:regulation of mRNA stability"/>
    <property type="evidence" value="ECO:0007669"/>
    <property type="project" value="TreeGrafter"/>
</dbReference>
<dbReference type="InterPro" id="IPR019844">
    <property type="entry name" value="CSD_CS"/>
</dbReference>
<proteinExistence type="predicted"/>
<gene>
    <name evidence="5" type="ORF">RNAN_0379</name>
</gene>
<keyword evidence="3" id="KW-1133">Transmembrane helix</keyword>
<dbReference type="SUPFAM" id="SSF50249">
    <property type="entry name" value="Nucleic acid-binding proteins"/>
    <property type="match status" value="1"/>
</dbReference>
<dbReference type="EMBL" id="BAFK01000002">
    <property type="protein sequence ID" value="GAB57411.1"/>
    <property type="molecule type" value="Genomic_DNA"/>
</dbReference>
<keyword evidence="1" id="KW-0597">Phosphoprotein</keyword>
<sequence>MLVKGKITQWDDAKGFGFIQPLLQGERVFLHIKALQNRTRRPVIGEVVTYSVTNDDKGRLQAQGVTFAGEKRRIKAAKTSSNAPLLLVLCFAAGLALTVWLGKLPLYVLAAYMLLSMFTFLVYWLDKRKAQAGYWRTPESTLQLLALLGGWPGALLAQSYLRHKSQKRPFLLLFWCAVVANLTALSWAATQQLPPLQYWL</sequence>
<dbReference type="SMART" id="SM00357">
    <property type="entry name" value="CSP"/>
    <property type="match status" value="1"/>
</dbReference>
<evidence type="ECO:0000256" key="2">
    <source>
        <dbReference type="RuleBase" id="RU000408"/>
    </source>
</evidence>